<dbReference type="PANTHER" id="PTHR30346">
    <property type="entry name" value="TRANSCRIPTIONAL DUAL REGULATOR HCAR-RELATED"/>
    <property type="match status" value="1"/>
</dbReference>
<dbReference type="Gene3D" id="3.40.190.10">
    <property type="entry name" value="Periplasmic binding protein-like II"/>
    <property type="match status" value="2"/>
</dbReference>
<dbReference type="InterPro" id="IPR000847">
    <property type="entry name" value="LysR_HTH_N"/>
</dbReference>
<organism evidence="7 8">
    <name type="scientific">Jannaschia ovalis</name>
    <dbReference type="NCBI Taxonomy" id="3038773"/>
    <lineage>
        <taxon>Bacteria</taxon>
        <taxon>Pseudomonadati</taxon>
        <taxon>Pseudomonadota</taxon>
        <taxon>Alphaproteobacteria</taxon>
        <taxon>Rhodobacterales</taxon>
        <taxon>Roseobacteraceae</taxon>
        <taxon>Jannaschia</taxon>
    </lineage>
</organism>
<evidence type="ECO:0000256" key="3">
    <source>
        <dbReference type="ARBA" id="ARBA00023125"/>
    </source>
</evidence>
<dbReference type="Gene3D" id="1.10.10.10">
    <property type="entry name" value="Winged helix-like DNA-binding domain superfamily/Winged helix DNA-binding domain"/>
    <property type="match status" value="1"/>
</dbReference>
<evidence type="ECO:0000313" key="8">
    <source>
        <dbReference type="Proteomes" id="UP001243420"/>
    </source>
</evidence>
<evidence type="ECO:0000256" key="4">
    <source>
        <dbReference type="ARBA" id="ARBA00023159"/>
    </source>
</evidence>
<dbReference type="InterPro" id="IPR005119">
    <property type="entry name" value="LysR_subst-bd"/>
</dbReference>
<proteinExistence type="inferred from homology"/>
<name>A0ABY8L7F6_9RHOB</name>
<dbReference type="EMBL" id="CP122537">
    <property type="protein sequence ID" value="WGH77302.1"/>
    <property type="molecule type" value="Genomic_DNA"/>
</dbReference>
<dbReference type="RefSeq" id="WP_279963876.1">
    <property type="nucleotide sequence ID" value="NZ_CP122537.1"/>
</dbReference>
<keyword evidence="8" id="KW-1185">Reference proteome</keyword>
<dbReference type="Pfam" id="PF03466">
    <property type="entry name" value="LysR_substrate"/>
    <property type="match status" value="1"/>
</dbReference>
<keyword evidence="3" id="KW-0238">DNA-binding</keyword>
<keyword evidence="5" id="KW-0804">Transcription</keyword>
<sequence length="295" mass="31656">MKNLTLRQFRYFEALARHGHFGRAAEASAISQPALSVQIREMEETLGVALFERGPRGVTLTGVGREVAGRVRDILRHVDELGDLARLSRGALSGRVRLGIIPTVAPYLLPRLTEALAAAYPGLELDLRETITPRLVEALEQGTLDAAIVALPVSEPSLAEAPLLSEAFVLVRPAAEADRPMPDPAALARMKLLLLEEGHCFRDQALEVCALRPNARRHGLEAASLSTLVQMVGAGLGVTLIPEMAVAVEARSAPVAIGRFPDPPPARSIGLVWRRTSPLGPQLAELARTLRDGLG</sequence>
<reference evidence="7 8" key="1">
    <citation type="submission" date="2023-04" db="EMBL/GenBank/DDBJ databases">
        <title>Jannaschia ovalis sp. nov., a marine bacterium isolated from sea tidal flat.</title>
        <authorList>
            <person name="Kwon D.Y."/>
            <person name="Kim J.-J."/>
        </authorList>
    </citation>
    <scope>NUCLEOTIDE SEQUENCE [LARGE SCALE GENOMIC DNA]</scope>
    <source>
        <strain evidence="7 8">GRR-S6-38</strain>
    </source>
</reference>
<dbReference type="SUPFAM" id="SSF46785">
    <property type="entry name" value="Winged helix' DNA-binding domain"/>
    <property type="match status" value="1"/>
</dbReference>
<dbReference type="SUPFAM" id="SSF53850">
    <property type="entry name" value="Periplasmic binding protein-like II"/>
    <property type="match status" value="1"/>
</dbReference>
<evidence type="ECO:0000256" key="2">
    <source>
        <dbReference type="ARBA" id="ARBA00023015"/>
    </source>
</evidence>
<dbReference type="PRINTS" id="PR00039">
    <property type="entry name" value="HTHLYSR"/>
</dbReference>
<feature type="domain" description="HTH lysR-type" evidence="6">
    <location>
        <begin position="4"/>
        <end position="61"/>
    </location>
</feature>
<evidence type="ECO:0000259" key="6">
    <source>
        <dbReference type="PROSITE" id="PS50931"/>
    </source>
</evidence>
<keyword evidence="4" id="KW-0010">Activator</keyword>
<comment type="similarity">
    <text evidence="1">Belongs to the LysR transcriptional regulatory family.</text>
</comment>
<protein>
    <submittedName>
        <fullName evidence="7">Hydrogen peroxide-inducible genes activator</fullName>
    </submittedName>
</protein>
<accession>A0ABY8L7F6</accession>
<evidence type="ECO:0000313" key="7">
    <source>
        <dbReference type="EMBL" id="WGH77302.1"/>
    </source>
</evidence>
<dbReference type="InterPro" id="IPR036388">
    <property type="entry name" value="WH-like_DNA-bd_sf"/>
</dbReference>
<evidence type="ECO:0000256" key="5">
    <source>
        <dbReference type="ARBA" id="ARBA00023163"/>
    </source>
</evidence>
<gene>
    <name evidence="7" type="ORF">P8627_09580</name>
</gene>
<keyword evidence="2" id="KW-0805">Transcription regulation</keyword>
<dbReference type="PROSITE" id="PS50931">
    <property type="entry name" value="HTH_LYSR"/>
    <property type="match status" value="1"/>
</dbReference>
<dbReference type="Pfam" id="PF00126">
    <property type="entry name" value="HTH_1"/>
    <property type="match status" value="1"/>
</dbReference>
<dbReference type="Proteomes" id="UP001243420">
    <property type="component" value="Chromosome"/>
</dbReference>
<dbReference type="PANTHER" id="PTHR30346:SF26">
    <property type="entry name" value="HYDROGEN PEROXIDE-INDUCIBLE GENES ACTIVATOR"/>
    <property type="match status" value="1"/>
</dbReference>
<dbReference type="InterPro" id="IPR036390">
    <property type="entry name" value="WH_DNA-bd_sf"/>
</dbReference>
<evidence type="ECO:0000256" key="1">
    <source>
        <dbReference type="ARBA" id="ARBA00009437"/>
    </source>
</evidence>
<dbReference type="CDD" id="cd08411">
    <property type="entry name" value="PBP2_OxyR"/>
    <property type="match status" value="1"/>
</dbReference>